<protein>
    <submittedName>
        <fullName evidence="2">Uncharacterized protein</fullName>
    </submittedName>
</protein>
<dbReference type="EMBL" id="GL377606">
    <property type="protein sequence ID" value="EFJ19445.1"/>
    <property type="molecule type" value="Genomic_DNA"/>
</dbReference>
<organism evidence="3">
    <name type="scientific">Selaginella moellendorffii</name>
    <name type="common">Spikemoss</name>
    <dbReference type="NCBI Taxonomy" id="88036"/>
    <lineage>
        <taxon>Eukaryota</taxon>
        <taxon>Viridiplantae</taxon>
        <taxon>Streptophyta</taxon>
        <taxon>Embryophyta</taxon>
        <taxon>Tracheophyta</taxon>
        <taxon>Lycopodiopsida</taxon>
        <taxon>Selaginellales</taxon>
        <taxon>Selaginellaceae</taxon>
        <taxon>Selaginella</taxon>
    </lineage>
</organism>
<feature type="region of interest" description="Disordered" evidence="1">
    <location>
        <begin position="265"/>
        <end position="286"/>
    </location>
</feature>
<dbReference type="InterPro" id="IPR053209">
    <property type="entry name" value="Gramillin-biosynth_MTr"/>
</dbReference>
<dbReference type="HOGENOM" id="CLU_047189_0_0_1"/>
<dbReference type="InParanoid" id="D8S812"/>
<evidence type="ECO:0000313" key="3">
    <source>
        <dbReference type="Proteomes" id="UP000001514"/>
    </source>
</evidence>
<dbReference type="PANTHER" id="PTHR47643:SF2">
    <property type="entry name" value="TPR DOMAIN PROTEIN (AFU_ORTHOLOGUE AFUA_5G12710)"/>
    <property type="match status" value="1"/>
</dbReference>
<dbReference type="Gramene" id="EFJ19445">
    <property type="protein sequence ID" value="EFJ19445"/>
    <property type="gene ID" value="SELMODRAFT_419154"/>
</dbReference>
<feature type="compositionally biased region" description="Polar residues" evidence="1">
    <location>
        <begin position="266"/>
        <end position="286"/>
    </location>
</feature>
<gene>
    <name evidence="2" type="ORF">SELMODRAFT_419154</name>
</gene>
<evidence type="ECO:0000313" key="2">
    <source>
        <dbReference type="EMBL" id="EFJ19445.1"/>
    </source>
</evidence>
<accession>D8S812</accession>
<dbReference type="AlphaFoldDB" id="D8S812"/>
<dbReference type="KEGG" id="smo:SELMODRAFT_419154"/>
<proteinExistence type="predicted"/>
<name>D8S812_SELML</name>
<dbReference type="PANTHER" id="PTHR47643">
    <property type="entry name" value="TPR DOMAIN PROTEIN (AFU_ORTHOLOGUE AFUA_5G12710)"/>
    <property type="match status" value="1"/>
</dbReference>
<dbReference type="Proteomes" id="UP000001514">
    <property type="component" value="Unassembled WGS sequence"/>
</dbReference>
<reference evidence="2 3" key="1">
    <citation type="journal article" date="2011" name="Science">
        <title>The Selaginella genome identifies genetic changes associated with the evolution of vascular plants.</title>
        <authorList>
            <person name="Banks J.A."/>
            <person name="Nishiyama T."/>
            <person name="Hasebe M."/>
            <person name="Bowman J.L."/>
            <person name="Gribskov M."/>
            <person name="dePamphilis C."/>
            <person name="Albert V.A."/>
            <person name="Aono N."/>
            <person name="Aoyama T."/>
            <person name="Ambrose B.A."/>
            <person name="Ashton N.W."/>
            <person name="Axtell M.J."/>
            <person name="Barker E."/>
            <person name="Barker M.S."/>
            <person name="Bennetzen J.L."/>
            <person name="Bonawitz N.D."/>
            <person name="Chapple C."/>
            <person name="Cheng C."/>
            <person name="Correa L.G."/>
            <person name="Dacre M."/>
            <person name="DeBarry J."/>
            <person name="Dreyer I."/>
            <person name="Elias M."/>
            <person name="Engstrom E.M."/>
            <person name="Estelle M."/>
            <person name="Feng L."/>
            <person name="Finet C."/>
            <person name="Floyd S.K."/>
            <person name="Frommer W.B."/>
            <person name="Fujita T."/>
            <person name="Gramzow L."/>
            <person name="Gutensohn M."/>
            <person name="Harholt J."/>
            <person name="Hattori M."/>
            <person name="Heyl A."/>
            <person name="Hirai T."/>
            <person name="Hiwatashi Y."/>
            <person name="Ishikawa M."/>
            <person name="Iwata M."/>
            <person name="Karol K.G."/>
            <person name="Koehler B."/>
            <person name="Kolukisaoglu U."/>
            <person name="Kubo M."/>
            <person name="Kurata T."/>
            <person name="Lalonde S."/>
            <person name="Li K."/>
            <person name="Li Y."/>
            <person name="Litt A."/>
            <person name="Lyons E."/>
            <person name="Manning G."/>
            <person name="Maruyama T."/>
            <person name="Michael T.P."/>
            <person name="Mikami K."/>
            <person name="Miyazaki S."/>
            <person name="Morinaga S."/>
            <person name="Murata T."/>
            <person name="Mueller-Roeber B."/>
            <person name="Nelson D.R."/>
            <person name="Obara M."/>
            <person name="Oguri Y."/>
            <person name="Olmstead R.G."/>
            <person name="Onodera N."/>
            <person name="Petersen B.L."/>
            <person name="Pils B."/>
            <person name="Prigge M."/>
            <person name="Rensing S.A."/>
            <person name="Riano-Pachon D.M."/>
            <person name="Roberts A.W."/>
            <person name="Sato Y."/>
            <person name="Scheller H.V."/>
            <person name="Schulz B."/>
            <person name="Schulz C."/>
            <person name="Shakirov E.V."/>
            <person name="Shibagaki N."/>
            <person name="Shinohara N."/>
            <person name="Shippen D.E."/>
            <person name="Soerensen I."/>
            <person name="Sotooka R."/>
            <person name="Sugimoto N."/>
            <person name="Sugita M."/>
            <person name="Sumikawa N."/>
            <person name="Tanurdzic M."/>
            <person name="Theissen G."/>
            <person name="Ulvskov P."/>
            <person name="Wakazuki S."/>
            <person name="Weng J.K."/>
            <person name="Willats W.W."/>
            <person name="Wipf D."/>
            <person name="Wolf P.G."/>
            <person name="Yang L."/>
            <person name="Zimmer A.D."/>
            <person name="Zhu Q."/>
            <person name="Mitros T."/>
            <person name="Hellsten U."/>
            <person name="Loque D."/>
            <person name="Otillar R."/>
            <person name="Salamov A."/>
            <person name="Schmutz J."/>
            <person name="Shapiro H."/>
            <person name="Lindquist E."/>
            <person name="Lucas S."/>
            <person name="Rokhsar D."/>
            <person name="Grigoriev I.V."/>
        </authorList>
    </citation>
    <scope>NUCLEOTIDE SEQUENCE [LARGE SCALE GENOMIC DNA]</scope>
</reference>
<keyword evidence="3" id="KW-1185">Reference proteome</keyword>
<evidence type="ECO:0000256" key="1">
    <source>
        <dbReference type="SAM" id="MobiDB-lite"/>
    </source>
</evidence>
<sequence length="392" mass="43467">MLASMLLQRAHGIPSAAISTIAPVRIGDLEPESRAVGRVLHGFLAADALMIDGSVQVLTMLEDSSGESVLLAIKHPMVSNASEVEVRAKFPRGSRSRRWCGRWTIWARSRRWSRGFSAIQGWIQGPTGPSRLTIPRTSRCSLSLARISSMDFKVWAPRGSGWKGTSSSKTRALRLLLKPMASGAGQDDRQNRVLALSNQAECYLKLGAALEMDPSHLKSVYRKALVLLKLHLYDWLCQLLRDFAGTDQTIDQLFEKSQKLARQSRDSSSVAQEISNSCRPWSDSNSETKVPELADYVGPLLSLVCEVAGDEREVPGMETFRPNWTTAEDWPICSTDSSGREALEGIEVKRTFEIVTKASYHPSSSRGFVYLATWILPTIPAFQTSAKRTLER</sequence>